<feature type="region of interest" description="Disordered" evidence="1">
    <location>
        <begin position="38"/>
        <end position="83"/>
    </location>
</feature>
<dbReference type="GeneID" id="8241841"/>
<dbReference type="KEGG" id="mis:MICPUN_52329"/>
<keyword evidence="3" id="KW-1185">Reference proteome</keyword>
<organism evidence="2 3">
    <name type="scientific">Micromonas commoda (strain RCC299 / NOUM17 / CCMP2709)</name>
    <name type="common">Picoplanktonic green alga</name>
    <dbReference type="NCBI Taxonomy" id="296587"/>
    <lineage>
        <taxon>Eukaryota</taxon>
        <taxon>Viridiplantae</taxon>
        <taxon>Chlorophyta</taxon>
        <taxon>Mamiellophyceae</taxon>
        <taxon>Mamiellales</taxon>
        <taxon>Mamiellaceae</taxon>
        <taxon>Micromonas</taxon>
    </lineage>
</organism>
<feature type="compositionally biased region" description="Polar residues" evidence="1">
    <location>
        <begin position="38"/>
        <end position="48"/>
    </location>
</feature>
<gene>
    <name evidence="2" type="ORF">MICPUN_52329</name>
</gene>
<evidence type="ECO:0000256" key="1">
    <source>
        <dbReference type="SAM" id="MobiDB-lite"/>
    </source>
</evidence>
<reference evidence="2 3" key="1">
    <citation type="journal article" date="2009" name="Science">
        <title>Green evolution and dynamic adaptations revealed by genomes of the marine picoeukaryotes Micromonas.</title>
        <authorList>
            <person name="Worden A.Z."/>
            <person name="Lee J.H."/>
            <person name="Mock T."/>
            <person name="Rouze P."/>
            <person name="Simmons M.P."/>
            <person name="Aerts A.L."/>
            <person name="Allen A.E."/>
            <person name="Cuvelier M.L."/>
            <person name="Derelle E."/>
            <person name="Everett M.V."/>
            <person name="Foulon E."/>
            <person name="Grimwood J."/>
            <person name="Gundlach H."/>
            <person name="Henrissat B."/>
            <person name="Napoli C."/>
            <person name="McDonald S.M."/>
            <person name="Parker M.S."/>
            <person name="Rombauts S."/>
            <person name="Salamov A."/>
            <person name="Von Dassow P."/>
            <person name="Badger J.H."/>
            <person name="Coutinho P.M."/>
            <person name="Demir E."/>
            <person name="Dubchak I."/>
            <person name="Gentemann C."/>
            <person name="Eikrem W."/>
            <person name="Gready J.E."/>
            <person name="John U."/>
            <person name="Lanier W."/>
            <person name="Lindquist E.A."/>
            <person name="Lucas S."/>
            <person name="Mayer K.F."/>
            <person name="Moreau H."/>
            <person name="Not F."/>
            <person name="Otillar R."/>
            <person name="Panaud O."/>
            <person name="Pangilinan J."/>
            <person name="Paulsen I."/>
            <person name="Piegu B."/>
            <person name="Poliakov A."/>
            <person name="Robbens S."/>
            <person name="Schmutz J."/>
            <person name="Toulza E."/>
            <person name="Wyss T."/>
            <person name="Zelensky A."/>
            <person name="Zhou K."/>
            <person name="Armbrust E.V."/>
            <person name="Bhattacharya D."/>
            <person name="Goodenough U.W."/>
            <person name="Van de Peer Y."/>
            <person name="Grigoriev I.V."/>
        </authorList>
    </citation>
    <scope>NUCLEOTIDE SEQUENCE [LARGE SCALE GENOMIC DNA]</scope>
    <source>
        <strain evidence="3">RCC299 / NOUM17</strain>
    </source>
</reference>
<dbReference type="AlphaFoldDB" id="C1E2F5"/>
<protein>
    <submittedName>
        <fullName evidence="2">Uncharacterized protein</fullName>
    </submittedName>
</protein>
<evidence type="ECO:0000313" key="3">
    <source>
        <dbReference type="Proteomes" id="UP000002009"/>
    </source>
</evidence>
<dbReference type="InParanoid" id="C1E2F5"/>
<name>C1E2F5_MICCC</name>
<sequence length="140" mass="15260">MDGRRGGQHGSCNISGRVVFRFQILGVRLVRCFPGRSRTSPKGTTTSAPACRWGPRWGHPGPTCERAPPTPPPPRAAPSSQCPRKPGVLTSGHFIFFPIFGLDTSGNFIFFPVSIGHFIDVSRFTCRKGPPNVINSRTEV</sequence>
<proteinExistence type="predicted"/>
<accession>C1E2F5</accession>
<evidence type="ECO:0000313" key="2">
    <source>
        <dbReference type="EMBL" id="ACO62333.1"/>
    </source>
</evidence>
<dbReference type="RefSeq" id="XP_002501075.1">
    <property type="nucleotide sequence ID" value="XM_002501029.1"/>
</dbReference>
<dbReference type="EMBL" id="CP001324">
    <property type="protein sequence ID" value="ACO62333.1"/>
    <property type="molecule type" value="Genomic_DNA"/>
</dbReference>
<dbReference type="Proteomes" id="UP000002009">
    <property type="component" value="Chromosome 3"/>
</dbReference>